<evidence type="ECO:0000313" key="2">
    <source>
        <dbReference type="EMBL" id="CAG5102743.1"/>
    </source>
</evidence>
<keyword evidence="1" id="KW-0732">Signal</keyword>
<feature type="signal peptide" evidence="1">
    <location>
        <begin position="1"/>
        <end position="15"/>
    </location>
</feature>
<dbReference type="EMBL" id="OU015566">
    <property type="protein sequence ID" value="CAG5102743.1"/>
    <property type="molecule type" value="Genomic_DNA"/>
</dbReference>
<organism evidence="2 3">
    <name type="scientific">Oikopleura dioica</name>
    <name type="common">Tunicate</name>
    <dbReference type="NCBI Taxonomy" id="34765"/>
    <lineage>
        <taxon>Eukaryota</taxon>
        <taxon>Metazoa</taxon>
        <taxon>Chordata</taxon>
        <taxon>Tunicata</taxon>
        <taxon>Appendicularia</taxon>
        <taxon>Copelata</taxon>
        <taxon>Oikopleuridae</taxon>
        <taxon>Oikopleura</taxon>
    </lineage>
</organism>
<protein>
    <submittedName>
        <fullName evidence="2">Oidioi.mRNA.OKI2018_I69.chr1.g445.t1.cds</fullName>
    </submittedName>
</protein>
<reference evidence="2 3" key="1">
    <citation type="submission" date="2021-04" db="EMBL/GenBank/DDBJ databases">
        <authorList>
            <person name="Bliznina A."/>
        </authorList>
    </citation>
    <scope>NUCLEOTIDE SEQUENCE [LARGE SCALE GENOMIC DNA]</scope>
</reference>
<feature type="chain" id="PRO_5045744014" evidence="1">
    <location>
        <begin position="16"/>
        <end position="287"/>
    </location>
</feature>
<gene>
    <name evidence="2" type="ORF">OKIOD_LOCUS9210</name>
</gene>
<keyword evidence="3" id="KW-1185">Reference proteome</keyword>
<dbReference type="Proteomes" id="UP001158576">
    <property type="component" value="Chromosome 1"/>
</dbReference>
<accession>A0ABN7SNR0</accession>
<sequence length="287" mass="33018">MKIFKAASLISAAAATCSWKQDKKPNRCNDVSYKMTKTNTWVCKDCFNYRIEFQLRELNMNWWWTHDDFMYMTFDEPVTFITAAHPVDNVELHDTNSAGDQIYKISFKDGFVPGDGRIDFNIQFREDNLTSHATAGHVCPNCYDLPKDGTMYAQFIDLRDIVLSSAKKSQMNHNKYINLMNRVNGFFTSHDEIIIDRPAIGGCRLPFWPGNYGTDSYETWKAANNDELERLRTSDSLADTCAMIDLIEEYVLEIAKNAACLDKMPDRKKAKFADKIQEISWSKSPNC</sequence>
<evidence type="ECO:0000313" key="3">
    <source>
        <dbReference type="Proteomes" id="UP001158576"/>
    </source>
</evidence>
<name>A0ABN7SNR0_OIKDI</name>
<evidence type="ECO:0000256" key="1">
    <source>
        <dbReference type="SAM" id="SignalP"/>
    </source>
</evidence>
<proteinExistence type="predicted"/>